<dbReference type="GO" id="GO:0016787">
    <property type="term" value="F:hydrolase activity"/>
    <property type="evidence" value="ECO:0007669"/>
    <property type="project" value="UniProtKB-KW"/>
</dbReference>
<dbReference type="InterPro" id="IPR051532">
    <property type="entry name" value="Ester_Hydrolysis_Enzymes"/>
</dbReference>
<reference evidence="3 4" key="1">
    <citation type="submission" date="2023-04" db="EMBL/GenBank/DDBJ databases">
        <title>A novel bacteria isolated from coastal sediment.</title>
        <authorList>
            <person name="Liu X.-J."/>
            <person name="Du Z.-J."/>
        </authorList>
    </citation>
    <scope>NUCLEOTIDE SEQUENCE [LARGE SCALE GENOMIC DNA]</scope>
    <source>
        <strain evidence="3 4">SDUM461003</strain>
    </source>
</reference>
<evidence type="ECO:0000313" key="3">
    <source>
        <dbReference type="EMBL" id="MDQ8207897.1"/>
    </source>
</evidence>
<name>A0ABU1AUS1_9BACT</name>
<evidence type="ECO:0000256" key="1">
    <source>
        <dbReference type="SAM" id="SignalP"/>
    </source>
</evidence>
<dbReference type="EMBL" id="JARXHW010000021">
    <property type="protein sequence ID" value="MDQ8207897.1"/>
    <property type="molecule type" value="Genomic_DNA"/>
</dbReference>
<organism evidence="3 4">
    <name type="scientific">Thalassobacterium maritimum</name>
    <dbReference type="NCBI Taxonomy" id="3041265"/>
    <lineage>
        <taxon>Bacteria</taxon>
        <taxon>Pseudomonadati</taxon>
        <taxon>Verrucomicrobiota</taxon>
        <taxon>Opitutia</taxon>
        <taxon>Puniceicoccales</taxon>
        <taxon>Coraliomargaritaceae</taxon>
        <taxon>Thalassobacterium</taxon>
    </lineage>
</organism>
<dbReference type="PANTHER" id="PTHR30383">
    <property type="entry name" value="THIOESTERASE 1/PROTEASE 1/LYSOPHOSPHOLIPASE L1"/>
    <property type="match status" value="1"/>
</dbReference>
<dbReference type="RefSeq" id="WP_308950228.1">
    <property type="nucleotide sequence ID" value="NZ_JARXHW010000021.1"/>
</dbReference>
<dbReference type="Pfam" id="PF13472">
    <property type="entry name" value="Lipase_GDSL_2"/>
    <property type="match status" value="1"/>
</dbReference>
<dbReference type="SUPFAM" id="SSF52266">
    <property type="entry name" value="SGNH hydrolase"/>
    <property type="match status" value="1"/>
</dbReference>
<keyword evidence="4" id="KW-1185">Reference proteome</keyword>
<dbReference type="Proteomes" id="UP001225316">
    <property type="component" value="Unassembled WGS sequence"/>
</dbReference>
<proteinExistence type="predicted"/>
<evidence type="ECO:0000313" key="4">
    <source>
        <dbReference type="Proteomes" id="UP001225316"/>
    </source>
</evidence>
<feature type="signal peptide" evidence="1">
    <location>
        <begin position="1"/>
        <end position="22"/>
    </location>
</feature>
<protein>
    <submittedName>
        <fullName evidence="3">SGNH/GDSL hydrolase family protein</fullName>
        <ecNumber evidence="3">3.1.-.-</ecNumber>
    </submittedName>
</protein>
<evidence type="ECO:0000259" key="2">
    <source>
        <dbReference type="Pfam" id="PF13472"/>
    </source>
</evidence>
<accession>A0ABU1AUS1</accession>
<comment type="caution">
    <text evidence="3">The sequence shown here is derived from an EMBL/GenBank/DDBJ whole genome shotgun (WGS) entry which is preliminary data.</text>
</comment>
<dbReference type="InterPro" id="IPR013830">
    <property type="entry name" value="SGNH_hydro"/>
</dbReference>
<gene>
    <name evidence="3" type="ORF">QEH52_10270</name>
</gene>
<dbReference type="EC" id="3.1.-.-" evidence="3"/>
<feature type="chain" id="PRO_5047139569" evidence="1">
    <location>
        <begin position="23"/>
        <end position="369"/>
    </location>
</feature>
<sequence length="369" mass="41340">MPKIPYLKSLVMALTLLQSMHAAIRLPEITVPADHPKIHSSGYVSQKILTRTLDGQPVQSLQFNRLIRLNGKGYGWDNPGTRIAFRTNASEITAYLYYSENHSSTTARNSVGIYSVNGHSESDWTFQTAATSKVRSPEIVAIELPYPDTSGFHDYELILPYEDAAEFIGLNLNSGAALETFNSKRALRYVAYGDSVTQGFTSSRVDRSYAYRLAEQKNWELINAGYGGRSSAPEDAKLIASLSPDLATVLIGVNDWQGGRPIASFRKNMEQFLDNLRKDQPDLPVYLITPLWVPPSWQPARANIPLGAYRQALRDISQSRRDAQLHLIEGPELIDHDPKYFDRVAVHPNDAGFEMMAQRLQARIQLNSK</sequence>
<keyword evidence="1" id="KW-0732">Signal</keyword>
<feature type="domain" description="SGNH hydrolase-type esterase" evidence="2">
    <location>
        <begin position="191"/>
        <end position="353"/>
    </location>
</feature>
<dbReference type="Gene3D" id="3.40.50.1110">
    <property type="entry name" value="SGNH hydrolase"/>
    <property type="match status" value="1"/>
</dbReference>
<dbReference type="InterPro" id="IPR036514">
    <property type="entry name" value="SGNH_hydro_sf"/>
</dbReference>
<keyword evidence="3" id="KW-0378">Hydrolase</keyword>